<reference evidence="2 3" key="2">
    <citation type="journal article" date="2011" name="Mol. Biol. Evol.">
        <title>Unity in variety--the pan-genome of the Chlamydiae.</title>
        <authorList>
            <person name="Collingro A."/>
            <person name="Tischler P."/>
            <person name="Weinmaier T."/>
            <person name="Penz T."/>
            <person name="Heinz E."/>
            <person name="Brunham R.C."/>
            <person name="Read T.D."/>
            <person name="Bavoil P.M."/>
            <person name="Sachse K."/>
            <person name="Kahane S."/>
            <person name="Friedman M.G."/>
            <person name="Rattei T."/>
            <person name="Myers G.S."/>
            <person name="Horn M."/>
        </authorList>
    </citation>
    <scope>NUCLEOTIDE SEQUENCE [LARGE SCALE GENOMIC DNA]</scope>
    <source>
        <strain evidence="3">ATCC VR-1471 / Z</strain>
    </source>
</reference>
<sequence length="73" mass="8263">MRVFKMTQVGNVTSQATNTTTTREDKPFRPSSEDMRAKLKSLMQQVKDERKATDSQSLVNRALVGTPDEKLFS</sequence>
<proteinExistence type="predicted"/>
<dbReference type="Proteomes" id="UP000000496">
    <property type="component" value="Chromosome gsn.131"/>
</dbReference>
<feature type="region of interest" description="Disordered" evidence="1">
    <location>
        <begin position="1"/>
        <end position="34"/>
    </location>
</feature>
<evidence type="ECO:0000313" key="3">
    <source>
        <dbReference type="Proteomes" id="UP000000496"/>
    </source>
</evidence>
<evidence type="ECO:0000313" key="2">
    <source>
        <dbReference type="EMBL" id="CCB90239.1"/>
    </source>
</evidence>
<protein>
    <submittedName>
        <fullName evidence="2">Uncharacterized protein</fullName>
    </submittedName>
</protein>
<dbReference type="KEGG" id="sng:SNE_A23620"/>
<evidence type="ECO:0000256" key="1">
    <source>
        <dbReference type="SAM" id="MobiDB-lite"/>
    </source>
</evidence>
<organism evidence="2 3">
    <name type="scientific">Simkania negevensis (strain ATCC VR-1471 / DSM 27360 / Z)</name>
    <dbReference type="NCBI Taxonomy" id="331113"/>
    <lineage>
        <taxon>Bacteria</taxon>
        <taxon>Pseudomonadati</taxon>
        <taxon>Chlamydiota</taxon>
        <taxon>Chlamydiia</taxon>
        <taxon>Parachlamydiales</taxon>
        <taxon>Simkaniaceae</taxon>
        <taxon>Simkania</taxon>
    </lineage>
</organism>
<dbReference type="EMBL" id="FR872582">
    <property type="protein sequence ID" value="CCB90239.1"/>
    <property type="molecule type" value="Genomic_DNA"/>
</dbReference>
<accession>F8L4I7</accession>
<reference key="1">
    <citation type="journal article" date="2011" name="Mol. Biol. Evol.">
        <title>Unity in variety -- the pan-genome of the Chlamydiae.</title>
        <authorList>
            <person name="Collingro A."/>
            <person name="Tischler P."/>
            <person name="Weinmaier T."/>
            <person name="Penz T."/>
            <person name="Heinz E."/>
            <person name="Brunham R.C."/>
            <person name="Read T.D."/>
            <person name="Bavoil P.M."/>
            <person name="Sachse K."/>
            <person name="Kahane S."/>
            <person name="Friedman M.G."/>
            <person name="Rattei T."/>
            <person name="Myers G.S.A."/>
            <person name="Horn M."/>
        </authorList>
    </citation>
    <scope>NUCLEOTIDE SEQUENCE</scope>
    <source>
        <strain>Z</strain>
    </source>
</reference>
<feature type="compositionally biased region" description="Basic and acidic residues" evidence="1">
    <location>
        <begin position="22"/>
        <end position="34"/>
    </location>
</feature>
<dbReference type="HOGENOM" id="CLU_2702803_0_0_0"/>
<gene>
    <name evidence="2" type="ordered locus">SNE_A23620</name>
</gene>
<feature type="region of interest" description="Disordered" evidence="1">
    <location>
        <begin position="47"/>
        <end position="73"/>
    </location>
</feature>
<dbReference type="STRING" id="331113.SNE_A23620"/>
<keyword evidence="3" id="KW-1185">Reference proteome</keyword>
<dbReference type="AlphaFoldDB" id="F8L4I7"/>
<name>F8L4I7_SIMNZ</name>